<dbReference type="AlphaFoldDB" id="A0A0M1N3W3"/>
<proteinExistence type="predicted"/>
<dbReference type="Gene3D" id="2.60.320.10">
    <property type="entry name" value="N-utilization substance G protein NusG, insert domain"/>
    <property type="match status" value="1"/>
</dbReference>
<dbReference type="Proteomes" id="UP000036932">
    <property type="component" value="Unassembled WGS sequence"/>
</dbReference>
<dbReference type="CDD" id="cd09911">
    <property type="entry name" value="Lin0431_like"/>
    <property type="match status" value="1"/>
</dbReference>
<keyword evidence="1" id="KW-1133">Transmembrane helix</keyword>
<dbReference type="Pfam" id="PF07009">
    <property type="entry name" value="NusG_II"/>
    <property type="match status" value="1"/>
</dbReference>
<dbReference type="InterPro" id="IPR038690">
    <property type="entry name" value="NusG_2_sf"/>
</dbReference>
<keyword evidence="1" id="KW-0812">Transmembrane</keyword>
<keyword evidence="1" id="KW-0472">Membrane</keyword>
<name>A0A0M1N3W3_9BACL</name>
<comment type="caution">
    <text evidence="2">The sequence shown here is derived from an EMBL/GenBank/DDBJ whole genome shotgun (WGS) entry which is preliminary data.</text>
</comment>
<accession>A0A0M1N3W3</accession>
<organism evidence="2 3">
    <name type="scientific">Paenibacillus solani</name>
    <dbReference type="NCBI Taxonomy" id="1705565"/>
    <lineage>
        <taxon>Bacteria</taxon>
        <taxon>Bacillati</taxon>
        <taxon>Bacillota</taxon>
        <taxon>Bacilli</taxon>
        <taxon>Bacillales</taxon>
        <taxon>Paenibacillaceae</taxon>
        <taxon>Paenibacillus</taxon>
    </lineage>
</organism>
<evidence type="ECO:0000256" key="1">
    <source>
        <dbReference type="SAM" id="Phobius"/>
    </source>
</evidence>
<evidence type="ECO:0000313" key="3">
    <source>
        <dbReference type="Proteomes" id="UP000036932"/>
    </source>
</evidence>
<dbReference type="EMBL" id="LIUT01000006">
    <property type="protein sequence ID" value="KOR76674.1"/>
    <property type="molecule type" value="Genomic_DNA"/>
</dbReference>
<gene>
    <name evidence="2" type="ORF">AM231_22260</name>
</gene>
<protein>
    <submittedName>
        <fullName evidence="2">Uncharacterized protein</fullName>
    </submittedName>
</protein>
<dbReference type="OrthoDB" id="47603at2"/>
<feature type="transmembrane region" description="Helical" evidence="1">
    <location>
        <begin position="6"/>
        <end position="25"/>
    </location>
</feature>
<dbReference type="SUPFAM" id="SSF82004">
    <property type="entry name" value="N-utilization substance G protein NusG, insert domain"/>
    <property type="match status" value="1"/>
</dbReference>
<dbReference type="PATRIC" id="fig|1705565.3.peg.573"/>
<dbReference type="RefSeq" id="WP_054404567.1">
    <property type="nucleotide sequence ID" value="NZ_LIUT01000006.1"/>
</dbReference>
<reference evidence="3" key="1">
    <citation type="submission" date="2015-08" db="EMBL/GenBank/DDBJ databases">
        <title>Genome sequencing project for genomic taxonomy and phylogenomics of Bacillus-like bacteria.</title>
        <authorList>
            <person name="Liu B."/>
            <person name="Wang J."/>
            <person name="Zhu Y."/>
            <person name="Liu G."/>
            <person name="Chen Q."/>
            <person name="Chen Z."/>
            <person name="Lan J."/>
            <person name="Che J."/>
            <person name="Ge C."/>
            <person name="Shi H."/>
            <person name="Pan Z."/>
            <person name="Liu X."/>
        </authorList>
    </citation>
    <scope>NUCLEOTIDE SEQUENCE [LARGE SCALE GENOMIC DNA]</scope>
    <source>
        <strain evidence="3">FJAT-22460</strain>
    </source>
</reference>
<sequence>MKRGDIGIALVLIVAVAWFGISKFVGDDGAAQGTYAVIEVNGKHYDTVALTEESRDIEIRTERGYNLLRVSRGGIEMIESDCPDQLCVGFGHIHDVHETIVCLPNRVFVEVIGEQTEGSEPDAVVN</sequence>
<keyword evidence="3" id="KW-1185">Reference proteome</keyword>
<evidence type="ECO:0000313" key="2">
    <source>
        <dbReference type="EMBL" id="KOR76674.1"/>
    </source>
</evidence>